<reference evidence="2 3" key="1">
    <citation type="submission" date="2018-06" db="EMBL/GenBank/DDBJ databases">
        <authorList>
            <consortium name="Pathogen Informatics"/>
            <person name="Doyle S."/>
        </authorList>
    </citation>
    <scope>NUCLEOTIDE SEQUENCE [LARGE SCALE GENOMIC DNA]</scope>
    <source>
        <strain evidence="2 3">NCTC11820</strain>
    </source>
</reference>
<proteinExistence type="predicted"/>
<dbReference type="AlphaFoldDB" id="A0A2X2YKH6"/>
<keyword evidence="1" id="KW-0732">Signal</keyword>
<feature type="signal peptide" evidence="1">
    <location>
        <begin position="1"/>
        <end position="28"/>
    </location>
</feature>
<sequence length="65" mass="6865">MINVPRRLITLVAAFILGCSLGTSSTFADGFKGETGLTTATTAKNVTSTQNSIVLLNNNGKYEEL</sequence>
<feature type="chain" id="PRO_5015987041" evidence="1">
    <location>
        <begin position="29"/>
        <end position="65"/>
    </location>
</feature>
<gene>
    <name evidence="2" type="ORF">NCTC11820_00488</name>
</gene>
<name>A0A2X2YKH6_9ACTO</name>
<organism evidence="2 3">
    <name type="scientific">Mobiluncus curtisii</name>
    <dbReference type="NCBI Taxonomy" id="2051"/>
    <lineage>
        <taxon>Bacteria</taxon>
        <taxon>Bacillati</taxon>
        <taxon>Actinomycetota</taxon>
        <taxon>Actinomycetes</taxon>
        <taxon>Actinomycetales</taxon>
        <taxon>Actinomycetaceae</taxon>
        <taxon>Mobiluncus</taxon>
    </lineage>
</organism>
<evidence type="ECO:0000256" key="1">
    <source>
        <dbReference type="SAM" id="SignalP"/>
    </source>
</evidence>
<evidence type="ECO:0000313" key="2">
    <source>
        <dbReference type="EMBL" id="SQB64157.1"/>
    </source>
</evidence>
<dbReference type="EMBL" id="UASJ01000001">
    <property type="protein sequence ID" value="SQB64157.1"/>
    <property type="molecule type" value="Genomic_DNA"/>
</dbReference>
<dbReference type="Proteomes" id="UP000250245">
    <property type="component" value="Unassembled WGS sequence"/>
</dbReference>
<evidence type="ECO:0000313" key="3">
    <source>
        <dbReference type="Proteomes" id="UP000250245"/>
    </source>
</evidence>
<protein>
    <submittedName>
        <fullName evidence="2">Uncharacterized protein</fullName>
    </submittedName>
</protein>
<dbReference type="PROSITE" id="PS51257">
    <property type="entry name" value="PROKAR_LIPOPROTEIN"/>
    <property type="match status" value="1"/>
</dbReference>
<accession>A0A2X2YKH6</accession>